<dbReference type="InParanoid" id="L2FZ63"/>
<dbReference type="Proteomes" id="UP000011096">
    <property type="component" value="Unassembled WGS sequence"/>
</dbReference>
<dbReference type="AlphaFoldDB" id="L2FZ63"/>
<dbReference type="HOGENOM" id="CLU_1767921_0_0_1"/>
<evidence type="ECO:0000313" key="2">
    <source>
        <dbReference type="EMBL" id="KAF4481961.1"/>
    </source>
</evidence>
<organism evidence="1">
    <name type="scientific">Colletotrichum fructicola (strain Nara gc5)</name>
    <name type="common">Anthracnose fungus</name>
    <name type="synonym">Colletotrichum gloeosporioides (strain Nara gc5)</name>
    <dbReference type="NCBI Taxonomy" id="1213859"/>
    <lineage>
        <taxon>Eukaryota</taxon>
        <taxon>Fungi</taxon>
        <taxon>Dikarya</taxon>
        <taxon>Ascomycota</taxon>
        <taxon>Pezizomycotina</taxon>
        <taxon>Sordariomycetes</taxon>
        <taxon>Hypocreomycetidae</taxon>
        <taxon>Glomerellales</taxon>
        <taxon>Glomerellaceae</taxon>
        <taxon>Colletotrichum</taxon>
        <taxon>Colletotrichum gloeosporioides species complex</taxon>
    </lineage>
</organism>
<dbReference type="OrthoDB" id="5103634at2759"/>
<dbReference type="EMBL" id="KB020737">
    <property type="protein sequence ID" value="ELA31734.1"/>
    <property type="molecule type" value="Genomic_DNA"/>
</dbReference>
<keyword evidence="3" id="KW-1185">Reference proteome</keyword>
<dbReference type="STRING" id="1213859.L2FZ63"/>
<gene>
    <name evidence="1" type="ORF">CGGC5_8144</name>
    <name evidence="2" type="ORF">CGGC5_v010182</name>
</gene>
<reference evidence="2 3" key="2">
    <citation type="submission" date="2012-08" db="EMBL/GenBank/DDBJ databases">
        <authorList>
            <person name="Gan P.H.P."/>
            <person name="Ikeda K."/>
            <person name="Irieda H."/>
            <person name="Narusaka M."/>
            <person name="O'Connell R.J."/>
            <person name="Narusaka Y."/>
            <person name="Takano Y."/>
            <person name="Kubo Y."/>
            <person name="Shirasu K."/>
        </authorList>
    </citation>
    <scope>NUCLEOTIDE SEQUENCE [LARGE SCALE GENOMIC DNA]</scope>
    <source>
        <strain evidence="2 3">Nara gc5</strain>
    </source>
</reference>
<reference evidence="2 3" key="3">
    <citation type="submission" date="2020-04" db="EMBL/GenBank/DDBJ databases">
        <title>Genome sequencing and assembly of multiple isolates from the Colletotrichum gloeosporioides species complex.</title>
        <authorList>
            <person name="Gan P."/>
            <person name="Shirasu K."/>
        </authorList>
    </citation>
    <scope>NUCLEOTIDE SEQUENCE [LARGE SCALE GENOMIC DNA]</scope>
    <source>
        <strain evidence="2 3">Nara gc5</strain>
    </source>
</reference>
<accession>L2FZ63</accession>
<protein>
    <submittedName>
        <fullName evidence="1">Uncharacterized protein</fullName>
    </submittedName>
</protein>
<proteinExistence type="predicted"/>
<evidence type="ECO:0000313" key="1">
    <source>
        <dbReference type="EMBL" id="ELA31734.1"/>
    </source>
</evidence>
<dbReference type="EMBL" id="ANPB02000005">
    <property type="protein sequence ID" value="KAF4481961.1"/>
    <property type="molecule type" value="Genomic_DNA"/>
</dbReference>
<name>L2FZ63_COLFN</name>
<sequence length="147" mass="15465">MSTVTPAVQVGAVVPTATGQVGVNPVSILPPASVFQGTVTPDLARGTIRTITRGPSSRPATTTREAFFSATTNAAGDIDISIINPALEAFLEDAAQNVPACGLKRRAYCGARAFVDHFETQFDKSVQVVEDLEEAIFEGAPKHPIKI</sequence>
<evidence type="ECO:0000313" key="3">
    <source>
        <dbReference type="Proteomes" id="UP000011096"/>
    </source>
</evidence>
<reference evidence="1" key="1">
    <citation type="submission" date="2012-08" db="EMBL/GenBank/DDBJ databases">
        <title>Genome analysis of Colletotrichum orbiculare and Colletotrichum fructicola.</title>
        <authorList>
            <person name="Gan P.H.P."/>
            <person name="Ikeda K."/>
            <person name="Irieda H."/>
            <person name="Narusaka M."/>
            <person name="O'Connell R.J."/>
            <person name="Narusaka Y."/>
            <person name="Takano Y."/>
            <person name="Kubo Y."/>
            <person name="Shirasu K."/>
        </authorList>
    </citation>
    <scope>NUCLEOTIDE SEQUENCE</scope>
    <source>
        <strain evidence="1">Nara gc5</strain>
    </source>
</reference>